<sequence length="482" mass="55882">MMPTNWDFCKDLLEAKDRKKILQDRNDAIRSTKIKNLAQAEWHNVKQIREDLKAMLPMVTLAEAKRFYLQHEEAIVDELMEKGLKNEADFFKELIECDEEKRNAAGPGTLTWNKPRLKDQKELLNRLKEAFIVIGNSTMSGQVVKATDAWIKISLSFQAEGEDWWWLTKRLYQNALKEAELITKDNGQNITLVRYLYGRFLFITETDWLEALKFLDAAREASERRIWNASKTLGEKQETIFREASALIYKILIILAKQMGHGDPEFAVQASCHDDYVIDALYELGRSHLRYGDVKHALQEFSRLLAMAKRIPDPEGICNAHMELAFAYKEIDDTANIEKHLNLFRESAVQFNLPYKLARAHYYTGEHFLNQMKANLATAHLEKAFTLYYDLGSIEEADRARIITGISRGQERIEQYIDLILRCEDRSGPALLKICAWKSNRDIFWAGTKRDIATTDDFHEYCEDSTPPILSISNEPTSIRWK</sequence>
<reference evidence="8" key="1">
    <citation type="submission" date="2021-08" db="EMBL/GenBank/DDBJ databases">
        <authorList>
            <person name="Misof B."/>
            <person name="Oliver O."/>
            <person name="Podsiadlowski L."/>
            <person name="Donath A."/>
            <person name="Peters R."/>
            <person name="Mayer C."/>
            <person name="Rust J."/>
            <person name="Gunkel S."/>
            <person name="Lesny P."/>
            <person name="Martin S."/>
            <person name="Oeyen J.P."/>
            <person name="Petersen M."/>
            <person name="Panagiotis P."/>
            <person name="Wilbrandt J."/>
            <person name="Tanja T."/>
        </authorList>
    </citation>
    <scope>NUCLEOTIDE SEQUENCE</scope>
    <source>
        <strain evidence="8">GBR_01_08_01A</strain>
        <tissue evidence="8">Thorax + abdomen</tissue>
    </source>
</reference>
<dbReference type="AlphaFoldDB" id="A0AAD9R9L4"/>
<dbReference type="PROSITE" id="PS50005">
    <property type="entry name" value="TPR"/>
    <property type="match status" value="1"/>
</dbReference>
<comment type="caution">
    <text evidence="8">The sequence shown here is derived from an EMBL/GenBank/DDBJ whole genome shotgun (WGS) entry which is preliminary data.</text>
</comment>
<keyword evidence="2" id="KW-0963">Cytoplasm</keyword>
<accession>A0AAD9R9L4</accession>
<feature type="repeat" description="TPR" evidence="7">
    <location>
        <begin position="278"/>
        <end position="311"/>
    </location>
</feature>
<keyword evidence="3" id="KW-0677">Repeat</keyword>
<dbReference type="PANTHER" id="PTHR46630:SF1">
    <property type="entry name" value="TETRATRICOPEPTIDE REPEAT PROTEIN 29"/>
    <property type="match status" value="1"/>
</dbReference>
<name>A0AAD9R9L4_9HYME</name>
<evidence type="ECO:0000256" key="5">
    <source>
        <dbReference type="ARBA" id="ARBA00040665"/>
    </source>
</evidence>
<dbReference type="InterPro" id="IPR051476">
    <property type="entry name" value="Bac_ResReg_Asp_Phosphatase"/>
</dbReference>
<dbReference type="GO" id="GO:0005737">
    <property type="term" value="C:cytoplasm"/>
    <property type="evidence" value="ECO:0007669"/>
    <property type="project" value="UniProtKB-SubCell"/>
</dbReference>
<evidence type="ECO:0000256" key="2">
    <source>
        <dbReference type="ARBA" id="ARBA00022490"/>
    </source>
</evidence>
<evidence type="ECO:0000256" key="6">
    <source>
        <dbReference type="ARBA" id="ARBA00044739"/>
    </source>
</evidence>
<dbReference type="InterPro" id="IPR019734">
    <property type="entry name" value="TPR_rpt"/>
</dbReference>
<dbReference type="InterPro" id="IPR011990">
    <property type="entry name" value="TPR-like_helical_dom_sf"/>
</dbReference>
<evidence type="ECO:0000256" key="4">
    <source>
        <dbReference type="ARBA" id="ARBA00022803"/>
    </source>
</evidence>
<dbReference type="GO" id="GO:0005929">
    <property type="term" value="C:cilium"/>
    <property type="evidence" value="ECO:0007669"/>
    <property type="project" value="TreeGrafter"/>
</dbReference>
<protein>
    <recommendedName>
        <fullName evidence="5">Tetratricopeptide repeat protein 29</fullName>
    </recommendedName>
</protein>
<reference evidence="8" key="2">
    <citation type="journal article" date="2023" name="Commun. Biol.">
        <title>Intrasexual cuticular hydrocarbon dimorphism in a wasp sheds light on hydrocarbon biosynthesis genes in Hymenoptera.</title>
        <authorList>
            <person name="Moris V.C."/>
            <person name="Podsiadlowski L."/>
            <person name="Martin S."/>
            <person name="Oeyen J.P."/>
            <person name="Donath A."/>
            <person name="Petersen M."/>
            <person name="Wilbrandt J."/>
            <person name="Misof B."/>
            <person name="Liedtke D."/>
            <person name="Thamm M."/>
            <person name="Scheiner R."/>
            <person name="Schmitt T."/>
            <person name="Niehuis O."/>
        </authorList>
    </citation>
    <scope>NUCLEOTIDE SEQUENCE</scope>
    <source>
        <strain evidence="8">GBR_01_08_01A</strain>
    </source>
</reference>
<dbReference type="Gene3D" id="1.25.40.10">
    <property type="entry name" value="Tetratricopeptide repeat domain"/>
    <property type="match status" value="1"/>
</dbReference>
<comment type="function">
    <text evidence="6">Axonemal protein which is implicated in axonemal and/or peri-axonemal structure assembly and regulates flagellum assembly and beating and therefore sperm motility.</text>
</comment>
<proteinExistence type="predicted"/>
<gene>
    <name evidence="8" type="ORF">KPH14_011900</name>
</gene>
<dbReference type="GO" id="GO:0003341">
    <property type="term" value="P:cilium movement"/>
    <property type="evidence" value="ECO:0007669"/>
    <property type="project" value="TreeGrafter"/>
</dbReference>
<evidence type="ECO:0000256" key="7">
    <source>
        <dbReference type="PROSITE-ProRule" id="PRU00339"/>
    </source>
</evidence>
<comment type="subcellular location">
    <subcellularLocation>
        <location evidence="1">Cytoplasm</location>
    </subcellularLocation>
</comment>
<keyword evidence="9" id="KW-1185">Reference proteome</keyword>
<dbReference type="PANTHER" id="PTHR46630">
    <property type="entry name" value="TETRATRICOPEPTIDE REPEAT PROTEIN 29"/>
    <property type="match status" value="1"/>
</dbReference>
<dbReference type="EMBL" id="JAIFRP010004412">
    <property type="protein sequence ID" value="KAK2575637.1"/>
    <property type="molecule type" value="Genomic_DNA"/>
</dbReference>
<evidence type="ECO:0000313" key="8">
    <source>
        <dbReference type="EMBL" id="KAK2575637.1"/>
    </source>
</evidence>
<evidence type="ECO:0000313" key="9">
    <source>
        <dbReference type="Proteomes" id="UP001258017"/>
    </source>
</evidence>
<dbReference type="SUPFAM" id="SSF48452">
    <property type="entry name" value="TPR-like"/>
    <property type="match status" value="1"/>
</dbReference>
<evidence type="ECO:0000256" key="3">
    <source>
        <dbReference type="ARBA" id="ARBA00022737"/>
    </source>
</evidence>
<dbReference type="Proteomes" id="UP001258017">
    <property type="component" value="Unassembled WGS sequence"/>
</dbReference>
<keyword evidence="4 7" id="KW-0802">TPR repeat</keyword>
<evidence type="ECO:0000256" key="1">
    <source>
        <dbReference type="ARBA" id="ARBA00004496"/>
    </source>
</evidence>
<organism evidence="8 9">
    <name type="scientific">Odynerus spinipes</name>
    <dbReference type="NCBI Taxonomy" id="1348599"/>
    <lineage>
        <taxon>Eukaryota</taxon>
        <taxon>Metazoa</taxon>
        <taxon>Ecdysozoa</taxon>
        <taxon>Arthropoda</taxon>
        <taxon>Hexapoda</taxon>
        <taxon>Insecta</taxon>
        <taxon>Pterygota</taxon>
        <taxon>Neoptera</taxon>
        <taxon>Endopterygota</taxon>
        <taxon>Hymenoptera</taxon>
        <taxon>Apocrita</taxon>
        <taxon>Aculeata</taxon>
        <taxon>Vespoidea</taxon>
        <taxon>Vespidae</taxon>
        <taxon>Eumeninae</taxon>
        <taxon>Odynerus</taxon>
    </lineage>
</organism>